<sequence length="336" mass="34633">MTASRLTAERPLPLRDRLRAIDADRADRQTRLIGALNARHSGALTLAARAAFARDRRAAGAWIGFEAGGQRAYVAPLLVEGELVRLTGGDGVPDPALAARLLPAIEPLLAALETALGEDLRPSALVTEVPDDLILLRLDASCARHTIRHRLLIALAGAGEVAAAALPAAPPPALVNTLRARWRATIPAPAIPAARRGTIGRGDLLLLGIGPLVARLSIPGRDTDVAARLEPSKGSMTLQEDLVPAPDTDPSPSAASAPPEWDSLSVPTCIEIDGGLLSAQDVAGLAAGSVLPLPQTGGTLRVRVVAGGTTIGSGELVAVGEGFGVLFDRVATRGEE</sequence>
<dbReference type="EMBL" id="NWVD01000002">
    <property type="protein sequence ID" value="PCG09459.1"/>
    <property type="molecule type" value="Genomic_DNA"/>
</dbReference>
<feature type="domain" description="Flagellar motor switch protein FliN-like C-terminal" evidence="2">
    <location>
        <begin position="271"/>
        <end position="329"/>
    </location>
</feature>
<dbReference type="InterPro" id="IPR001543">
    <property type="entry name" value="FliN-like_C"/>
</dbReference>
<dbReference type="InterPro" id="IPR036429">
    <property type="entry name" value="SpoA-like_sf"/>
</dbReference>
<evidence type="ECO:0000256" key="1">
    <source>
        <dbReference type="SAM" id="MobiDB-lite"/>
    </source>
</evidence>
<name>A0A2A4HZW2_9SPHN</name>
<dbReference type="Proteomes" id="UP000218784">
    <property type="component" value="Unassembled WGS sequence"/>
</dbReference>
<dbReference type="SUPFAM" id="SSF101801">
    <property type="entry name" value="Surface presentation of antigens (SPOA)"/>
    <property type="match status" value="1"/>
</dbReference>
<feature type="compositionally biased region" description="Low complexity" evidence="1">
    <location>
        <begin position="244"/>
        <end position="259"/>
    </location>
</feature>
<feature type="region of interest" description="Disordered" evidence="1">
    <location>
        <begin position="231"/>
        <end position="262"/>
    </location>
</feature>
<proteinExistence type="predicted"/>
<reference evidence="3 4" key="1">
    <citation type="submission" date="2017-09" db="EMBL/GenBank/DDBJ databases">
        <title>Sphingomonas ginsenosidimutans KACC 14949, whole genome shotgun sequence.</title>
        <authorList>
            <person name="Feng G."/>
            <person name="Zhu H."/>
        </authorList>
    </citation>
    <scope>NUCLEOTIDE SEQUENCE [LARGE SCALE GENOMIC DNA]</scope>
    <source>
        <strain evidence="3 4">KACC 14949</strain>
    </source>
</reference>
<evidence type="ECO:0000313" key="4">
    <source>
        <dbReference type="Proteomes" id="UP000218784"/>
    </source>
</evidence>
<dbReference type="AlphaFoldDB" id="A0A2A4HZW2"/>
<keyword evidence="4" id="KW-1185">Reference proteome</keyword>
<protein>
    <recommendedName>
        <fullName evidence="2">Flagellar motor switch protein FliN-like C-terminal domain-containing protein</fullName>
    </recommendedName>
</protein>
<accession>A0A2A4HZW2</accession>
<organism evidence="3 4">
    <name type="scientific">Sphingomonas ginsenosidimutans</name>
    <dbReference type="NCBI Taxonomy" id="862134"/>
    <lineage>
        <taxon>Bacteria</taxon>
        <taxon>Pseudomonadati</taxon>
        <taxon>Pseudomonadota</taxon>
        <taxon>Alphaproteobacteria</taxon>
        <taxon>Sphingomonadales</taxon>
        <taxon>Sphingomonadaceae</taxon>
        <taxon>Sphingomonas</taxon>
    </lineage>
</organism>
<gene>
    <name evidence="3" type="ORF">COA17_06095</name>
</gene>
<evidence type="ECO:0000259" key="2">
    <source>
        <dbReference type="Pfam" id="PF01052"/>
    </source>
</evidence>
<evidence type="ECO:0000313" key="3">
    <source>
        <dbReference type="EMBL" id="PCG09459.1"/>
    </source>
</evidence>
<comment type="caution">
    <text evidence="3">The sequence shown here is derived from an EMBL/GenBank/DDBJ whole genome shotgun (WGS) entry which is preliminary data.</text>
</comment>
<dbReference type="Pfam" id="PF01052">
    <property type="entry name" value="FliMN_C"/>
    <property type="match status" value="1"/>
</dbReference>
<dbReference type="Gene3D" id="2.30.330.10">
    <property type="entry name" value="SpoA-like"/>
    <property type="match status" value="1"/>
</dbReference>
<dbReference type="RefSeq" id="WP_096611001.1">
    <property type="nucleotide sequence ID" value="NZ_NWVD01000002.1"/>
</dbReference>